<dbReference type="GO" id="GO:0016887">
    <property type="term" value="F:ATP hydrolysis activity"/>
    <property type="evidence" value="ECO:0007669"/>
    <property type="project" value="InterPro"/>
</dbReference>
<gene>
    <name evidence="5" type="primary">cmpD</name>
    <name evidence="5" type="ORF">FF011L_13020</name>
</gene>
<dbReference type="PROSITE" id="PS00211">
    <property type="entry name" value="ABC_TRANSPORTER_1"/>
    <property type="match status" value="1"/>
</dbReference>
<dbReference type="InterPro" id="IPR050166">
    <property type="entry name" value="ABC_transporter_ATP-bind"/>
</dbReference>
<evidence type="ECO:0000313" key="6">
    <source>
        <dbReference type="Proteomes" id="UP000320672"/>
    </source>
</evidence>
<keyword evidence="6" id="KW-1185">Reference proteome</keyword>
<dbReference type="Pfam" id="PF00005">
    <property type="entry name" value="ABC_tran"/>
    <property type="match status" value="1"/>
</dbReference>
<keyword evidence="5" id="KW-0378">Hydrolase</keyword>
<evidence type="ECO:0000256" key="1">
    <source>
        <dbReference type="ARBA" id="ARBA00022448"/>
    </source>
</evidence>
<dbReference type="SMART" id="SM00382">
    <property type="entry name" value="AAA"/>
    <property type="match status" value="1"/>
</dbReference>
<dbReference type="Gene3D" id="3.40.50.300">
    <property type="entry name" value="P-loop containing nucleotide triphosphate hydrolases"/>
    <property type="match status" value="1"/>
</dbReference>
<protein>
    <submittedName>
        <fullName evidence="5">Bicarbonate transport ATP-binding protein CmpD</fullName>
        <ecNumber evidence="5">3.6.3.-</ecNumber>
    </submittedName>
</protein>
<dbReference type="InterPro" id="IPR003593">
    <property type="entry name" value="AAA+_ATPase"/>
</dbReference>
<proteinExistence type="predicted"/>
<feature type="domain" description="ABC transporter" evidence="4">
    <location>
        <begin position="3"/>
        <end position="228"/>
    </location>
</feature>
<dbReference type="PANTHER" id="PTHR42788:SF20">
    <property type="entry name" value="ABC TRANSPORTER ATP-BINDING PROTEIN"/>
    <property type="match status" value="1"/>
</dbReference>
<evidence type="ECO:0000259" key="4">
    <source>
        <dbReference type="PROSITE" id="PS50893"/>
    </source>
</evidence>
<dbReference type="EC" id="3.6.3.-" evidence="5"/>
<keyword evidence="1" id="KW-0813">Transport</keyword>
<dbReference type="InterPro" id="IPR027417">
    <property type="entry name" value="P-loop_NTPase"/>
</dbReference>
<accession>A0A517MCF7</accession>
<evidence type="ECO:0000256" key="2">
    <source>
        <dbReference type="ARBA" id="ARBA00022741"/>
    </source>
</evidence>
<evidence type="ECO:0000256" key="3">
    <source>
        <dbReference type="ARBA" id="ARBA00022840"/>
    </source>
</evidence>
<dbReference type="GO" id="GO:0005524">
    <property type="term" value="F:ATP binding"/>
    <property type="evidence" value="ECO:0007669"/>
    <property type="project" value="UniProtKB-KW"/>
</dbReference>
<keyword evidence="3 5" id="KW-0067">ATP-binding</keyword>
<dbReference type="Proteomes" id="UP000320672">
    <property type="component" value="Chromosome"/>
</dbReference>
<dbReference type="InterPro" id="IPR017871">
    <property type="entry name" value="ABC_transporter-like_CS"/>
</dbReference>
<dbReference type="PANTHER" id="PTHR42788">
    <property type="entry name" value="TAURINE IMPORT ATP-BINDING PROTEIN-RELATED"/>
    <property type="match status" value="1"/>
</dbReference>
<name>A0A517MCF7_9BACT</name>
<organism evidence="5 6">
    <name type="scientific">Roseimaritima multifibrata</name>
    <dbReference type="NCBI Taxonomy" id="1930274"/>
    <lineage>
        <taxon>Bacteria</taxon>
        <taxon>Pseudomonadati</taxon>
        <taxon>Planctomycetota</taxon>
        <taxon>Planctomycetia</taxon>
        <taxon>Pirellulales</taxon>
        <taxon>Pirellulaceae</taxon>
        <taxon>Roseimaritima</taxon>
    </lineage>
</organism>
<dbReference type="PROSITE" id="PS50893">
    <property type="entry name" value="ABC_TRANSPORTER_2"/>
    <property type="match status" value="1"/>
</dbReference>
<reference evidence="5 6" key="1">
    <citation type="submission" date="2019-02" db="EMBL/GenBank/DDBJ databases">
        <title>Deep-cultivation of Planctomycetes and their phenomic and genomic characterization uncovers novel biology.</title>
        <authorList>
            <person name="Wiegand S."/>
            <person name="Jogler M."/>
            <person name="Boedeker C."/>
            <person name="Pinto D."/>
            <person name="Vollmers J."/>
            <person name="Rivas-Marin E."/>
            <person name="Kohn T."/>
            <person name="Peeters S.H."/>
            <person name="Heuer A."/>
            <person name="Rast P."/>
            <person name="Oberbeckmann S."/>
            <person name="Bunk B."/>
            <person name="Jeske O."/>
            <person name="Meyerdierks A."/>
            <person name="Storesund J.E."/>
            <person name="Kallscheuer N."/>
            <person name="Luecker S."/>
            <person name="Lage O.M."/>
            <person name="Pohl T."/>
            <person name="Merkel B.J."/>
            <person name="Hornburger P."/>
            <person name="Mueller R.-W."/>
            <person name="Bruemmer F."/>
            <person name="Labrenz M."/>
            <person name="Spormann A.M."/>
            <person name="Op den Camp H."/>
            <person name="Overmann J."/>
            <person name="Amann R."/>
            <person name="Jetten M.S.M."/>
            <person name="Mascher T."/>
            <person name="Medema M.H."/>
            <person name="Devos D.P."/>
            <person name="Kaster A.-K."/>
            <person name="Ovreas L."/>
            <person name="Rohde M."/>
            <person name="Galperin M.Y."/>
            <person name="Jogler C."/>
        </authorList>
    </citation>
    <scope>NUCLEOTIDE SEQUENCE [LARGE SCALE GENOMIC DNA]</scope>
    <source>
        <strain evidence="5 6">FF011L</strain>
    </source>
</reference>
<dbReference type="KEGG" id="rml:FF011L_13020"/>
<evidence type="ECO:0000313" key="5">
    <source>
        <dbReference type="EMBL" id="QDS92555.1"/>
    </source>
</evidence>
<dbReference type="AlphaFoldDB" id="A0A517MCF7"/>
<keyword evidence="2" id="KW-0547">Nucleotide-binding</keyword>
<dbReference type="InterPro" id="IPR003439">
    <property type="entry name" value="ABC_transporter-like_ATP-bd"/>
</dbReference>
<dbReference type="EMBL" id="CP036262">
    <property type="protein sequence ID" value="QDS92555.1"/>
    <property type="molecule type" value="Genomic_DNA"/>
</dbReference>
<dbReference type="SUPFAM" id="SSF52540">
    <property type="entry name" value="P-loop containing nucleoside triphosphate hydrolases"/>
    <property type="match status" value="1"/>
</dbReference>
<sequence length="243" mass="26726">MQVRFQDGSVAFDDLKLAVSPGEFVAIAGPSGCGKTTLLRCLAGLQDLTSGTLQLEPAVEPRRGGLGFVFQGAALMPWRSAWQNVALPLELLQGTQRPTANERKRIASEWLLKVGLQPEDFEKRPDQLSGGMQMRVSIARALVTEPTVLLLDEPFAALDDMLRQRLGQMLQQIWMEQGRTVVLVTHNLQEAVTLSQRVVVMNRGGVVGQVAVDSKYPRKPEVFRSEHHLACVAEISGLLEETS</sequence>